<dbReference type="EMBL" id="SHNP01000001">
    <property type="protein sequence ID" value="MCX2972390.1"/>
    <property type="molecule type" value="Genomic_DNA"/>
</dbReference>
<gene>
    <name evidence="2" type="ORF">EYC87_02150</name>
</gene>
<evidence type="ECO:0000313" key="2">
    <source>
        <dbReference type="EMBL" id="MCX2972390.1"/>
    </source>
</evidence>
<dbReference type="Proteomes" id="UP001143307">
    <property type="component" value="Unassembled WGS sequence"/>
</dbReference>
<sequence length="262" mass="27740">MDLGITGKKALVNGGSAGLGKGSARALAAEGVELYISARNQQRLEKVAEEIARDTGASVTPIVADHSTDAGREAILSVCPDPDILVGTCSPAPFTPDFRDVTVTDWQQHLATGLISPIEFIRATIDGMCERGFGRIVNISTGASKFPAEIRTLSGPPRAALSNYTVSVAKAVARHNVTINNLLPGMHHTAAAEERLGGIAAEQGKSYEEAVDDWIREWRIPAEKFGNIDDFGTICALFCSQQASYIIGQNLVIDGGATTATF</sequence>
<name>A0ABT3SR17_9GAMM</name>
<comment type="caution">
    <text evidence="2">The sequence shown here is derived from an EMBL/GenBank/DDBJ whole genome shotgun (WGS) entry which is preliminary data.</text>
</comment>
<comment type="similarity">
    <text evidence="1">Belongs to the short-chain dehydrogenases/reductases (SDR) family.</text>
</comment>
<dbReference type="InterPro" id="IPR036291">
    <property type="entry name" value="NAD(P)-bd_dom_sf"/>
</dbReference>
<organism evidence="2 3">
    <name type="scientific">Candidatus Seongchinamella marina</name>
    <dbReference type="NCBI Taxonomy" id="2518990"/>
    <lineage>
        <taxon>Bacteria</taxon>
        <taxon>Pseudomonadati</taxon>
        <taxon>Pseudomonadota</taxon>
        <taxon>Gammaproteobacteria</taxon>
        <taxon>Cellvibrionales</taxon>
        <taxon>Halieaceae</taxon>
        <taxon>Seongchinamella</taxon>
    </lineage>
</organism>
<dbReference type="InterPro" id="IPR050259">
    <property type="entry name" value="SDR"/>
</dbReference>
<protein>
    <submittedName>
        <fullName evidence="2">SDR family oxidoreductase</fullName>
    </submittedName>
</protein>
<dbReference type="SUPFAM" id="SSF51735">
    <property type="entry name" value="NAD(P)-binding Rossmann-fold domains"/>
    <property type="match status" value="1"/>
</dbReference>
<reference evidence="2" key="1">
    <citation type="submission" date="2019-02" db="EMBL/GenBank/DDBJ databases">
        <authorList>
            <person name="Li S.-H."/>
        </authorList>
    </citation>
    <scope>NUCLEOTIDE SEQUENCE</scope>
    <source>
        <strain evidence="2">IMCC8485</strain>
    </source>
</reference>
<evidence type="ECO:0000256" key="1">
    <source>
        <dbReference type="ARBA" id="ARBA00006484"/>
    </source>
</evidence>
<keyword evidence="3" id="KW-1185">Reference proteome</keyword>
<dbReference type="RefSeq" id="WP_279251410.1">
    <property type="nucleotide sequence ID" value="NZ_SHNP01000001.1"/>
</dbReference>
<dbReference type="InterPro" id="IPR002347">
    <property type="entry name" value="SDR_fam"/>
</dbReference>
<evidence type="ECO:0000313" key="3">
    <source>
        <dbReference type="Proteomes" id="UP001143307"/>
    </source>
</evidence>
<dbReference type="PRINTS" id="PR00081">
    <property type="entry name" value="GDHRDH"/>
</dbReference>
<accession>A0ABT3SR17</accession>
<proteinExistence type="inferred from homology"/>
<dbReference type="PANTHER" id="PTHR42879:SF6">
    <property type="entry name" value="NADPH-DEPENDENT REDUCTASE BACG"/>
    <property type="match status" value="1"/>
</dbReference>
<dbReference type="PANTHER" id="PTHR42879">
    <property type="entry name" value="3-OXOACYL-(ACYL-CARRIER-PROTEIN) REDUCTASE"/>
    <property type="match status" value="1"/>
</dbReference>
<dbReference type="Gene3D" id="3.40.50.720">
    <property type="entry name" value="NAD(P)-binding Rossmann-like Domain"/>
    <property type="match status" value="1"/>
</dbReference>
<dbReference type="Pfam" id="PF13561">
    <property type="entry name" value="adh_short_C2"/>
    <property type="match status" value="1"/>
</dbReference>